<accession>A0A074K4H1</accession>
<dbReference type="InterPro" id="IPR007272">
    <property type="entry name" value="Sulf_transp_TsuA/YedE"/>
</dbReference>
<dbReference type="Pfam" id="PF04143">
    <property type="entry name" value="Sulf_transp"/>
    <property type="match status" value="1"/>
</dbReference>
<dbReference type="AlphaFoldDB" id="A0A074K4H1"/>
<keyword evidence="3" id="KW-1185">Reference proteome</keyword>
<keyword evidence="1" id="KW-1133">Transmembrane helix</keyword>
<proteinExistence type="predicted"/>
<feature type="transmembrane region" description="Helical" evidence="1">
    <location>
        <begin position="45"/>
        <end position="64"/>
    </location>
</feature>
<sequence>MTIPFYDGGVAAGLLSGVLFGYALEAAGFGSPRKLTGQFTLRDFSVFKVMFTAVLVCAIGLYVLRTMGWMGPNAVFIPTLFFWAILGGGVLIGAGFAMGGYCPGTSVVGVASGRIDAVVFAIGMVIGTSAFAWVYEPLMGFYMAGKGPNAQTLPQLFGLPEWVILAVLVVFAAVGFRLGSMMERARGGPFTAEEVCAPDDEADEFAMRSGDTSTARG</sequence>
<protein>
    <submittedName>
        <fullName evidence="2">Uncharacterized protein</fullName>
    </submittedName>
</protein>
<dbReference type="Proteomes" id="UP000027432">
    <property type="component" value="Unassembled WGS sequence"/>
</dbReference>
<dbReference type="OrthoDB" id="1450994at2"/>
<evidence type="ECO:0000313" key="2">
    <source>
        <dbReference type="EMBL" id="KEO56487.1"/>
    </source>
</evidence>
<feature type="transmembrane region" description="Helical" evidence="1">
    <location>
        <begin position="115"/>
        <end position="135"/>
    </location>
</feature>
<feature type="transmembrane region" description="Helical" evidence="1">
    <location>
        <begin position="76"/>
        <end position="103"/>
    </location>
</feature>
<dbReference type="RefSeq" id="WP_084713834.1">
    <property type="nucleotide sequence ID" value="NZ_AUND01000001.1"/>
</dbReference>
<dbReference type="eggNOG" id="COG2391">
    <property type="taxonomic scope" value="Bacteria"/>
</dbReference>
<organism evidence="2 3">
    <name type="scientific">Thioclava pacifica DSM 10166</name>
    <dbReference type="NCBI Taxonomy" id="1353537"/>
    <lineage>
        <taxon>Bacteria</taxon>
        <taxon>Pseudomonadati</taxon>
        <taxon>Pseudomonadota</taxon>
        <taxon>Alphaproteobacteria</taxon>
        <taxon>Rhodobacterales</taxon>
        <taxon>Paracoccaceae</taxon>
        <taxon>Thioclava</taxon>
    </lineage>
</organism>
<dbReference type="STRING" id="1353537.TP2_02870"/>
<reference evidence="2 3" key="1">
    <citation type="submission" date="2013-07" db="EMBL/GenBank/DDBJ databases">
        <title>Thioclava pacifica DSM 10166 Genome Sequencing.</title>
        <authorList>
            <person name="Lai Q."/>
            <person name="Shao Z."/>
        </authorList>
    </citation>
    <scope>NUCLEOTIDE SEQUENCE [LARGE SCALE GENOMIC DNA]</scope>
    <source>
        <strain evidence="2 3">DSM 10166</strain>
    </source>
</reference>
<feature type="transmembrane region" description="Helical" evidence="1">
    <location>
        <begin position="6"/>
        <end position="24"/>
    </location>
</feature>
<keyword evidence="1" id="KW-0812">Transmembrane</keyword>
<gene>
    <name evidence="2" type="ORF">TP2_02870</name>
</gene>
<comment type="caution">
    <text evidence="2">The sequence shown here is derived from an EMBL/GenBank/DDBJ whole genome shotgun (WGS) entry which is preliminary data.</text>
</comment>
<feature type="transmembrane region" description="Helical" evidence="1">
    <location>
        <begin position="155"/>
        <end position="176"/>
    </location>
</feature>
<dbReference type="EMBL" id="AUND01000001">
    <property type="protein sequence ID" value="KEO56487.1"/>
    <property type="molecule type" value="Genomic_DNA"/>
</dbReference>
<keyword evidence="1" id="KW-0472">Membrane</keyword>
<name>A0A074K4H1_9RHOB</name>
<evidence type="ECO:0000256" key="1">
    <source>
        <dbReference type="SAM" id="Phobius"/>
    </source>
</evidence>
<evidence type="ECO:0000313" key="3">
    <source>
        <dbReference type="Proteomes" id="UP000027432"/>
    </source>
</evidence>